<evidence type="ECO:0000313" key="3">
    <source>
        <dbReference type="EMBL" id="EFW99399.1"/>
    </source>
</evidence>
<dbReference type="Proteomes" id="UP000007796">
    <property type="component" value="Unassembled WGS sequence"/>
</dbReference>
<dbReference type="EMBL" id="GL629990">
    <property type="protein sequence ID" value="EFW99399.1"/>
    <property type="molecule type" value="Genomic_DNA"/>
</dbReference>
<dbReference type="HOGENOM" id="CLU_024213_0_0_1"/>
<dbReference type="InterPro" id="IPR051714">
    <property type="entry name" value="Znf_CCHC_NABP"/>
</dbReference>
<dbReference type="GO" id="GO:0003676">
    <property type="term" value="F:nucleic acid binding"/>
    <property type="evidence" value="ECO:0007669"/>
    <property type="project" value="InterPro"/>
</dbReference>
<dbReference type="GO" id="GO:0008270">
    <property type="term" value="F:zinc ion binding"/>
    <property type="evidence" value="ECO:0007669"/>
    <property type="project" value="UniProtKB-KW"/>
</dbReference>
<dbReference type="SUPFAM" id="SSF57756">
    <property type="entry name" value="Retrovirus zinc finger-like domains"/>
    <property type="match status" value="2"/>
</dbReference>
<evidence type="ECO:0000256" key="1">
    <source>
        <dbReference type="PROSITE-ProRule" id="PRU00047"/>
    </source>
</evidence>
<dbReference type="Pfam" id="PF00098">
    <property type="entry name" value="zf-CCHC"/>
    <property type="match status" value="3"/>
</dbReference>
<dbReference type="PANTHER" id="PTHR23002">
    <property type="entry name" value="ZINC FINGER CCHC DOMAIN CONTAINING PROTEIN"/>
    <property type="match status" value="1"/>
</dbReference>
<dbReference type="PROSITE" id="PS50158">
    <property type="entry name" value="ZF_CCHC"/>
    <property type="match status" value="3"/>
</dbReference>
<keyword evidence="4" id="KW-1185">Reference proteome</keyword>
<gene>
    <name evidence="3" type="ORF">CMQ_7767</name>
</gene>
<proteinExistence type="predicted"/>
<dbReference type="Gene3D" id="4.10.60.10">
    <property type="entry name" value="Zinc finger, CCHC-type"/>
    <property type="match status" value="2"/>
</dbReference>
<dbReference type="GeneID" id="25981347"/>
<keyword evidence="1" id="KW-0863">Zinc-finger</keyword>
<dbReference type="InterPro" id="IPR001878">
    <property type="entry name" value="Znf_CCHC"/>
</dbReference>
<feature type="domain" description="CCHC-type" evidence="2">
    <location>
        <begin position="143"/>
        <end position="157"/>
    </location>
</feature>
<dbReference type="SMART" id="SM00343">
    <property type="entry name" value="ZnF_C2HC"/>
    <property type="match status" value="3"/>
</dbReference>
<feature type="domain" description="CCHC-type" evidence="2">
    <location>
        <begin position="171"/>
        <end position="186"/>
    </location>
</feature>
<keyword evidence="1" id="KW-0479">Metal-binding</keyword>
<evidence type="ECO:0000259" key="2">
    <source>
        <dbReference type="PROSITE" id="PS50158"/>
    </source>
</evidence>
<feature type="domain" description="CCHC-type" evidence="2">
    <location>
        <begin position="210"/>
        <end position="223"/>
    </location>
</feature>
<sequence length="294" mass="32989">MANKAFFDNQYEVDRDAIPDHSPEEALEYLIQAIGEKDLGDVKIAVQMYVKALPKTTYVGLEKLLRAKNIPLFLIGVEKIDMASTFTNMDFQGNLDKQFSVTYRFQSRPSRPREKNIWPTSAEENLARLANGGEPVPRGIPLCSNCKELGHISRNCPIEKQEILDKATVTCYNCGETGHRVRDCPEPRSAENVEYRKCGEKPRNVSKMQCHNCDEYGHISKDCQVPRNMDRTRNFNGQQTDHFRPACKNEASMEAGGDAMMASNSFSGHNFGCERDNAPDVTDATNVVAGDGVW</sequence>
<accession>F0XRV2</accession>
<dbReference type="InterPro" id="IPR036875">
    <property type="entry name" value="Znf_CCHC_sf"/>
</dbReference>
<name>F0XRV2_GROCL</name>
<dbReference type="STRING" id="655863.F0XRV2"/>
<keyword evidence="1" id="KW-0862">Zinc</keyword>
<dbReference type="OrthoDB" id="8026949at2759"/>
<dbReference type="RefSeq" id="XP_014168882.1">
    <property type="nucleotide sequence ID" value="XM_014313407.1"/>
</dbReference>
<dbReference type="eggNOG" id="KOG0335">
    <property type="taxonomic scope" value="Eukaryota"/>
</dbReference>
<dbReference type="InParanoid" id="F0XRV2"/>
<protein>
    <submittedName>
        <fullName evidence="3">Zinc knuckle transcription factor</fullName>
    </submittedName>
</protein>
<dbReference type="AlphaFoldDB" id="F0XRV2"/>
<evidence type="ECO:0000313" key="4">
    <source>
        <dbReference type="Proteomes" id="UP000007796"/>
    </source>
</evidence>
<reference evidence="3 4" key="1">
    <citation type="journal article" date="2011" name="Proc. Natl. Acad. Sci. U.S.A.">
        <title>Genome and transcriptome analyses of the mountain pine beetle-fungal symbiont Grosmannia clavigera, a lodgepole pine pathogen.</title>
        <authorList>
            <person name="DiGuistini S."/>
            <person name="Wang Y."/>
            <person name="Liao N.Y."/>
            <person name="Taylor G."/>
            <person name="Tanguay P."/>
            <person name="Feau N."/>
            <person name="Henrissat B."/>
            <person name="Chan S.K."/>
            <person name="Hesse-Orce U."/>
            <person name="Alamouti S.M."/>
            <person name="Tsui C.K.M."/>
            <person name="Docking R.T."/>
            <person name="Levasseur A."/>
            <person name="Haridas S."/>
            <person name="Robertson G."/>
            <person name="Birol I."/>
            <person name="Holt R.A."/>
            <person name="Marra M.A."/>
            <person name="Hamelin R.C."/>
            <person name="Hirst M."/>
            <person name="Jones S.J.M."/>
            <person name="Bohlmann J."/>
            <person name="Breuil C."/>
        </authorList>
    </citation>
    <scope>NUCLEOTIDE SEQUENCE [LARGE SCALE GENOMIC DNA]</scope>
    <source>
        <strain evidence="4">kw1407 / UAMH 11150</strain>
    </source>
</reference>
<organism evidence="4">
    <name type="scientific">Grosmannia clavigera (strain kw1407 / UAMH 11150)</name>
    <name type="common">Blue stain fungus</name>
    <name type="synonym">Graphiocladiella clavigera</name>
    <dbReference type="NCBI Taxonomy" id="655863"/>
    <lineage>
        <taxon>Eukaryota</taxon>
        <taxon>Fungi</taxon>
        <taxon>Dikarya</taxon>
        <taxon>Ascomycota</taxon>
        <taxon>Pezizomycotina</taxon>
        <taxon>Sordariomycetes</taxon>
        <taxon>Sordariomycetidae</taxon>
        <taxon>Ophiostomatales</taxon>
        <taxon>Ophiostomataceae</taxon>
        <taxon>Leptographium</taxon>
    </lineage>
</organism>